<evidence type="ECO:0000256" key="1">
    <source>
        <dbReference type="SAM" id="MobiDB-lite"/>
    </source>
</evidence>
<dbReference type="EMBL" id="JAINUF010000008">
    <property type="protein sequence ID" value="KAJ8351615.1"/>
    <property type="molecule type" value="Genomic_DNA"/>
</dbReference>
<keyword evidence="3" id="KW-1185">Reference proteome</keyword>
<feature type="region of interest" description="Disordered" evidence="1">
    <location>
        <begin position="68"/>
        <end position="103"/>
    </location>
</feature>
<dbReference type="OrthoDB" id="5854685at2759"/>
<dbReference type="AlphaFoldDB" id="A0A9Q1F5U8"/>
<comment type="caution">
    <text evidence="2">The sequence shown here is derived from an EMBL/GenBank/DDBJ whole genome shotgun (WGS) entry which is preliminary data.</text>
</comment>
<organism evidence="2 3">
    <name type="scientific">Synaphobranchus kaupii</name>
    <name type="common">Kaup's arrowtooth eel</name>
    <dbReference type="NCBI Taxonomy" id="118154"/>
    <lineage>
        <taxon>Eukaryota</taxon>
        <taxon>Metazoa</taxon>
        <taxon>Chordata</taxon>
        <taxon>Craniata</taxon>
        <taxon>Vertebrata</taxon>
        <taxon>Euteleostomi</taxon>
        <taxon>Actinopterygii</taxon>
        <taxon>Neopterygii</taxon>
        <taxon>Teleostei</taxon>
        <taxon>Anguilliformes</taxon>
        <taxon>Synaphobranchidae</taxon>
        <taxon>Synaphobranchus</taxon>
    </lineage>
</organism>
<dbReference type="Proteomes" id="UP001152622">
    <property type="component" value="Chromosome 8"/>
</dbReference>
<name>A0A9Q1F5U8_SYNKA</name>
<accession>A0A9Q1F5U8</accession>
<gene>
    <name evidence="2" type="ORF">SKAU_G00230910</name>
</gene>
<sequence length="172" mass="19002">MSFPRHGFRRSQEVPLIKSQSSFSRAPLSRSTLTVSPFSPIAFLPASCPVRAQWSRKRSGLKGTEAKPFPLLEDQRVPPASARPPTNSAVCLGARGGGGKGEGVTHAQAQSYLCLSRTRRGTCHDRRSPFQKCRGVALTADGMLRLGRVPRRTLRFRAVPHRRPDSKSHFEK</sequence>
<evidence type="ECO:0000313" key="3">
    <source>
        <dbReference type="Proteomes" id="UP001152622"/>
    </source>
</evidence>
<proteinExistence type="predicted"/>
<protein>
    <submittedName>
        <fullName evidence="2">Uncharacterized protein</fullName>
    </submittedName>
</protein>
<reference evidence="2" key="1">
    <citation type="journal article" date="2023" name="Science">
        <title>Genome structures resolve the early diversification of teleost fishes.</title>
        <authorList>
            <person name="Parey E."/>
            <person name="Louis A."/>
            <person name="Montfort J."/>
            <person name="Bouchez O."/>
            <person name="Roques C."/>
            <person name="Iampietro C."/>
            <person name="Lluch J."/>
            <person name="Castinel A."/>
            <person name="Donnadieu C."/>
            <person name="Desvignes T."/>
            <person name="Floi Bucao C."/>
            <person name="Jouanno E."/>
            <person name="Wen M."/>
            <person name="Mejri S."/>
            <person name="Dirks R."/>
            <person name="Jansen H."/>
            <person name="Henkel C."/>
            <person name="Chen W.J."/>
            <person name="Zahm M."/>
            <person name="Cabau C."/>
            <person name="Klopp C."/>
            <person name="Thompson A.W."/>
            <person name="Robinson-Rechavi M."/>
            <person name="Braasch I."/>
            <person name="Lecointre G."/>
            <person name="Bobe J."/>
            <person name="Postlethwait J.H."/>
            <person name="Berthelot C."/>
            <person name="Roest Crollius H."/>
            <person name="Guiguen Y."/>
        </authorList>
    </citation>
    <scope>NUCLEOTIDE SEQUENCE</scope>
    <source>
        <strain evidence="2">WJC10195</strain>
    </source>
</reference>
<evidence type="ECO:0000313" key="2">
    <source>
        <dbReference type="EMBL" id="KAJ8351615.1"/>
    </source>
</evidence>